<feature type="domain" description="4Fe-4S ferredoxin-type" evidence="8">
    <location>
        <begin position="109"/>
        <end position="138"/>
    </location>
</feature>
<keyword evidence="4 6" id="KW-0408">Iron</keyword>
<proteinExistence type="inferred from homology"/>
<dbReference type="PROSITE" id="PS51379">
    <property type="entry name" value="4FE4S_FER_2"/>
    <property type="match status" value="3"/>
</dbReference>
<feature type="compositionally biased region" description="Polar residues" evidence="7">
    <location>
        <begin position="145"/>
        <end position="155"/>
    </location>
</feature>
<feature type="region of interest" description="Disordered" evidence="7">
    <location>
        <begin position="145"/>
        <end position="169"/>
    </location>
</feature>
<keyword evidence="6" id="KW-0963">Cytoplasm</keyword>
<feature type="binding site" evidence="6">
    <location>
        <position position="124"/>
    </location>
    <ligand>
        <name>[4Fe-4S] cluster</name>
        <dbReference type="ChEBI" id="CHEBI:49883"/>
        <label>3</label>
    </ligand>
</feature>
<keyword evidence="1 6" id="KW-0004">4Fe-4S</keyword>
<dbReference type="PROSITE" id="PS00198">
    <property type="entry name" value="4FE4S_FER_1"/>
    <property type="match status" value="2"/>
</dbReference>
<dbReference type="OrthoDB" id="9800445at2"/>
<dbReference type="PANTHER" id="PTHR43687:SF1">
    <property type="entry name" value="FERREDOXIN III"/>
    <property type="match status" value="1"/>
</dbReference>
<evidence type="ECO:0000256" key="3">
    <source>
        <dbReference type="ARBA" id="ARBA00022737"/>
    </source>
</evidence>
<evidence type="ECO:0000313" key="9">
    <source>
        <dbReference type="EMBL" id="SFK48850.1"/>
    </source>
</evidence>
<dbReference type="InterPro" id="IPR017900">
    <property type="entry name" value="4Fe4S_Fe_S_CS"/>
</dbReference>
<dbReference type="STRING" id="1280847.SAMN04488036_10140"/>
<protein>
    <recommendedName>
        <fullName evidence="6">Ferredoxin-type protein NapF</fullName>
    </recommendedName>
</protein>
<dbReference type="InterPro" id="IPR050572">
    <property type="entry name" value="Fe-S_Ferredoxin"/>
</dbReference>
<feature type="binding site" evidence="6">
    <location>
        <position position="128"/>
    </location>
    <ligand>
        <name>[4Fe-4S] cluster</name>
        <dbReference type="ChEBI" id="CHEBI:49883"/>
        <label>3</label>
    </ligand>
</feature>
<organism evidence="9 10">
    <name type="scientific">Shimia haliotis</name>
    <dbReference type="NCBI Taxonomy" id="1280847"/>
    <lineage>
        <taxon>Bacteria</taxon>
        <taxon>Pseudomonadati</taxon>
        <taxon>Pseudomonadota</taxon>
        <taxon>Alphaproteobacteria</taxon>
        <taxon>Rhodobacterales</taxon>
        <taxon>Roseobacteraceae</taxon>
    </lineage>
</organism>
<feature type="domain" description="4Fe-4S ferredoxin-type" evidence="8">
    <location>
        <begin position="5"/>
        <end position="36"/>
    </location>
</feature>
<comment type="similarity">
    <text evidence="6">Belongs to the NapF family.</text>
</comment>
<feature type="binding site" evidence="6">
    <location>
        <position position="48"/>
    </location>
    <ligand>
        <name>[4Fe-4S] cluster</name>
        <dbReference type="ChEBI" id="CHEBI:49883"/>
        <label>2</label>
    </ligand>
</feature>
<dbReference type="AlphaFoldDB" id="A0A1I3ZY31"/>
<dbReference type="PANTHER" id="PTHR43687">
    <property type="entry name" value="ADENYLYLSULFATE REDUCTASE, BETA SUBUNIT"/>
    <property type="match status" value="1"/>
</dbReference>
<keyword evidence="2 6" id="KW-0479">Metal-binding</keyword>
<dbReference type="EMBL" id="FOSZ01000001">
    <property type="protein sequence ID" value="SFK48850.1"/>
    <property type="molecule type" value="Genomic_DNA"/>
</dbReference>
<evidence type="ECO:0000259" key="8">
    <source>
        <dbReference type="PROSITE" id="PS51379"/>
    </source>
</evidence>
<dbReference type="SUPFAM" id="SSF54862">
    <property type="entry name" value="4Fe-4S ferredoxins"/>
    <property type="match status" value="1"/>
</dbReference>
<comment type="function">
    <text evidence="6">Could be involved in the maturation of NapA, the catalytic subunit of the periplasmic nitrate reductase, before its export into the periplasm.</text>
</comment>
<comment type="subcellular location">
    <subcellularLocation>
        <location evidence="6">Cytoplasm</location>
    </subcellularLocation>
</comment>
<reference evidence="10" key="1">
    <citation type="submission" date="2016-10" db="EMBL/GenBank/DDBJ databases">
        <authorList>
            <person name="Varghese N."/>
            <person name="Submissions S."/>
        </authorList>
    </citation>
    <scope>NUCLEOTIDE SEQUENCE [LARGE SCALE GENOMIC DNA]</scope>
    <source>
        <strain evidence="10">DSM 28453</strain>
    </source>
</reference>
<evidence type="ECO:0000256" key="6">
    <source>
        <dbReference type="HAMAP-Rule" id="MF_02201"/>
    </source>
</evidence>
<dbReference type="GO" id="GO:0005737">
    <property type="term" value="C:cytoplasm"/>
    <property type="evidence" value="ECO:0007669"/>
    <property type="project" value="UniProtKB-SubCell"/>
</dbReference>
<evidence type="ECO:0000256" key="4">
    <source>
        <dbReference type="ARBA" id="ARBA00023004"/>
    </source>
</evidence>
<dbReference type="GO" id="GO:0051539">
    <property type="term" value="F:4 iron, 4 sulfur cluster binding"/>
    <property type="evidence" value="ECO:0007669"/>
    <property type="project" value="UniProtKB-UniRule"/>
</dbReference>
<dbReference type="CDD" id="cd10564">
    <property type="entry name" value="NapF_like"/>
    <property type="match status" value="1"/>
</dbReference>
<comment type="cofactor">
    <cofactor evidence="6">
        <name>[4Fe-4S] cluster</name>
        <dbReference type="ChEBI" id="CHEBI:49883"/>
    </cofactor>
</comment>
<evidence type="ECO:0000256" key="2">
    <source>
        <dbReference type="ARBA" id="ARBA00022723"/>
    </source>
</evidence>
<dbReference type="Pfam" id="PF12838">
    <property type="entry name" value="Fer4_7"/>
    <property type="match status" value="2"/>
</dbReference>
<accession>A0A1I3ZY31</accession>
<feature type="binding site" evidence="6">
    <location>
        <position position="121"/>
    </location>
    <ligand>
        <name>[4Fe-4S] cluster</name>
        <dbReference type="ChEBI" id="CHEBI:49883"/>
        <label>3</label>
    </ligand>
</feature>
<feature type="binding site" evidence="6">
    <location>
        <position position="54"/>
    </location>
    <ligand>
        <name>[4Fe-4S] cluster</name>
        <dbReference type="ChEBI" id="CHEBI:49883"/>
        <label>2</label>
    </ligand>
</feature>
<dbReference type="Gene3D" id="3.30.70.20">
    <property type="match status" value="2"/>
</dbReference>
<gene>
    <name evidence="6" type="primary">napF</name>
    <name evidence="9" type="ORF">SAMN04488036_10140</name>
</gene>
<dbReference type="NCBIfam" id="TIGR00402">
    <property type="entry name" value="napF"/>
    <property type="match status" value="1"/>
</dbReference>
<feature type="binding site" evidence="6">
    <location>
        <position position="118"/>
    </location>
    <ligand>
        <name>[4Fe-4S] cluster</name>
        <dbReference type="ChEBI" id="CHEBI:49883"/>
        <label>3</label>
    </ligand>
</feature>
<keyword evidence="10" id="KW-1185">Reference proteome</keyword>
<keyword evidence="3 6" id="KW-0677">Repeat</keyword>
<keyword evidence="5 6" id="KW-0411">Iron-sulfur</keyword>
<dbReference type="Proteomes" id="UP000198851">
    <property type="component" value="Unassembled WGS sequence"/>
</dbReference>
<feature type="compositionally biased region" description="Basic and acidic residues" evidence="7">
    <location>
        <begin position="157"/>
        <end position="169"/>
    </location>
</feature>
<comment type="subunit">
    <text evidence="6">Interacts with the cytoplasmic NapA precursor.</text>
</comment>
<feature type="binding site" evidence="6">
    <location>
        <position position="58"/>
    </location>
    <ligand>
        <name>[4Fe-4S] cluster</name>
        <dbReference type="ChEBI" id="CHEBI:49883"/>
        <label>2</label>
    </ligand>
</feature>
<evidence type="ECO:0000256" key="5">
    <source>
        <dbReference type="ARBA" id="ARBA00023014"/>
    </source>
</evidence>
<sequence length="169" mass="17916">MRPFGAITSGEFADTCTRCGDCAAVCPQAIITADDEGFPIVDLTRRECTFCGECATACEAGAIVPATGWEWRAKVGETCLSLQAVACRTCEDHCDERAIRFQLQTGGRSQPIIDIESCTGCGACSASCPSGAISFEMLQGAEQSDFNASNNQPASIKNEHMRMSGPRDA</sequence>
<feature type="binding site" evidence="6">
    <location>
        <position position="22"/>
    </location>
    <ligand>
        <name>[4Fe-4S] cluster</name>
        <dbReference type="ChEBI" id="CHEBI:49883"/>
        <label>1</label>
    </ligand>
</feature>
<evidence type="ECO:0000313" key="10">
    <source>
        <dbReference type="Proteomes" id="UP000198851"/>
    </source>
</evidence>
<evidence type="ECO:0000256" key="1">
    <source>
        <dbReference type="ARBA" id="ARBA00022485"/>
    </source>
</evidence>
<dbReference type="InterPro" id="IPR004496">
    <property type="entry name" value="NapF"/>
</dbReference>
<dbReference type="GO" id="GO:0046872">
    <property type="term" value="F:metal ion binding"/>
    <property type="evidence" value="ECO:0007669"/>
    <property type="project" value="UniProtKB-KW"/>
</dbReference>
<dbReference type="InterPro" id="IPR017896">
    <property type="entry name" value="4Fe4S_Fe-S-bd"/>
</dbReference>
<feature type="binding site" evidence="6">
    <location>
        <position position="51"/>
    </location>
    <ligand>
        <name>[4Fe-4S] cluster</name>
        <dbReference type="ChEBI" id="CHEBI:49883"/>
        <label>2</label>
    </ligand>
</feature>
<name>A0A1I3ZY31_9RHOB</name>
<feature type="domain" description="4Fe-4S ferredoxin-type" evidence="8">
    <location>
        <begin position="37"/>
        <end position="68"/>
    </location>
</feature>
<feature type="binding site" evidence="6">
    <location>
        <position position="16"/>
    </location>
    <ligand>
        <name>[4Fe-4S] cluster</name>
        <dbReference type="ChEBI" id="CHEBI:49883"/>
        <label>1</label>
    </ligand>
</feature>
<feature type="binding site" evidence="6">
    <location>
        <position position="19"/>
    </location>
    <ligand>
        <name>[4Fe-4S] cluster</name>
        <dbReference type="ChEBI" id="CHEBI:49883"/>
        <label>1</label>
    </ligand>
</feature>
<dbReference type="HAMAP" id="MF_02201">
    <property type="entry name" value="NapF"/>
    <property type="match status" value="1"/>
</dbReference>
<evidence type="ECO:0000256" key="7">
    <source>
        <dbReference type="SAM" id="MobiDB-lite"/>
    </source>
</evidence>
<feature type="binding site" evidence="6">
    <location>
        <position position="26"/>
    </location>
    <ligand>
        <name>[4Fe-4S] cluster</name>
        <dbReference type="ChEBI" id="CHEBI:49883"/>
        <label>1</label>
    </ligand>
</feature>